<accession>A0A9D2HFS1</accession>
<dbReference type="InterPro" id="IPR015424">
    <property type="entry name" value="PyrdxlP-dep_Trfase"/>
</dbReference>
<evidence type="ECO:0000259" key="6">
    <source>
        <dbReference type="PROSITE" id="PS50949"/>
    </source>
</evidence>
<dbReference type="CDD" id="cd07377">
    <property type="entry name" value="WHTH_GntR"/>
    <property type="match status" value="1"/>
</dbReference>
<dbReference type="GO" id="GO:0003700">
    <property type="term" value="F:DNA-binding transcription factor activity"/>
    <property type="evidence" value="ECO:0007669"/>
    <property type="project" value="InterPro"/>
</dbReference>
<reference evidence="7" key="2">
    <citation type="submission" date="2021-04" db="EMBL/GenBank/DDBJ databases">
        <authorList>
            <person name="Gilroy R."/>
        </authorList>
    </citation>
    <scope>NUCLEOTIDE SEQUENCE</scope>
    <source>
        <strain evidence="7">CHK178-16964</strain>
    </source>
</reference>
<dbReference type="InterPro" id="IPR036388">
    <property type="entry name" value="WH-like_DNA-bd_sf"/>
</dbReference>
<dbReference type="Pfam" id="PF00392">
    <property type="entry name" value="GntR"/>
    <property type="match status" value="1"/>
</dbReference>
<keyword evidence="3" id="KW-0805">Transcription regulation</keyword>
<name>A0A9D2HFS1_9FIRM</name>
<dbReference type="SUPFAM" id="SSF46785">
    <property type="entry name" value="Winged helix' DNA-binding domain"/>
    <property type="match status" value="1"/>
</dbReference>
<dbReference type="Gene3D" id="3.40.640.10">
    <property type="entry name" value="Type I PLP-dependent aspartate aminotransferase-like (Major domain)"/>
    <property type="match status" value="1"/>
</dbReference>
<evidence type="ECO:0000256" key="4">
    <source>
        <dbReference type="ARBA" id="ARBA00023125"/>
    </source>
</evidence>
<dbReference type="PRINTS" id="PR00035">
    <property type="entry name" value="HTHGNTR"/>
</dbReference>
<dbReference type="EMBL" id="DWZA01000040">
    <property type="protein sequence ID" value="HJA70831.1"/>
    <property type="molecule type" value="Genomic_DNA"/>
</dbReference>
<comment type="similarity">
    <text evidence="1">In the C-terminal section; belongs to the class-I pyridoxal-phosphate-dependent aminotransferase family.</text>
</comment>
<organism evidence="7 8">
    <name type="scientific">Candidatus Lachnoclostridium stercoravium</name>
    <dbReference type="NCBI Taxonomy" id="2838633"/>
    <lineage>
        <taxon>Bacteria</taxon>
        <taxon>Bacillati</taxon>
        <taxon>Bacillota</taxon>
        <taxon>Clostridia</taxon>
        <taxon>Lachnospirales</taxon>
        <taxon>Lachnospiraceae</taxon>
    </lineage>
</organism>
<dbReference type="GO" id="GO:0030170">
    <property type="term" value="F:pyridoxal phosphate binding"/>
    <property type="evidence" value="ECO:0007669"/>
    <property type="project" value="InterPro"/>
</dbReference>
<evidence type="ECO:0000313" key="7">
    <source>
        <dbReference type="EMBL" id="HJA70831.1"/>
    </source>
</evidence>
<dbReference type="GO" id="GO:0008483">
    <property type="term" value="F:transaminase activity"/>
    <property type="evidence" value="ECO:0007669"/>
    <property type="project" value="UniProtKB-KW"/>
</dbReference>
<feature type="domain" description="HTH gntR-type" evidence="6">
    <location>
        <begin position="13"/>
        <end position="81"/>
    </location>
</feature>
<dbReference type="CDD" id="cd00609">
    <property type="entry name" value="AAT_like"/>
    <property type="match status" value="1"/>
</dbReference>
<comment type="caution">
    <text evidence="7">The sequence shown here is derived from an EMBL/GenBank/DDBJ whole genome shotgun (WGS) entry which is preliminary data.</text>
</comment>
<keyword evidence="2" id="KW-0663">Pyridoxal phosphate</keyword>
<evidence type="ECO:0000256" key="2">
    <source>
        <dbReference type="ARBA" id="ARBA00022898"/>
    </source>
</evidence>
<evidence type="ECO:0000256" key="1">
    <source>
        <dbReference type="ARBA" id="ARBA00005384"/>
    </source>
</evidence>
<gene>
    <name evidence="7" type="ORF">IAA07_04525</name>
</gene>
<dbReference type="InterPro" id="IPR000524">
    <property type="entry name" value="Tscrpt_reg_HTH_GntR"/>
</dbReference>
<protein>
    <submittedName>
        <fullName evidence="7">PLP-dependent aminotransferase family protein</fullName>
    </submittedName>
</protein>
<keyword evidence="7" id="KW-0808">Transferase</keyword>
<dbReference type="InterPro" id="IPR015421">
    <property type="entry name" value="PyrdxlP-dep_Trfase_major"/>
</dbReference>
<dbReference type="AlphaFoldDB" id="A0A9D2HFS1"/>
<keyword evidence="7" id="KW-0032">Aminotransferase</keyword>
<sequence length="470" mass="53572">MELMIPLVSRAGEPLYEQIYEYIKKEIKEGGLKAQTRLPSTRILAENLKVSRSTTQLAYDQLASEGYIEAVPCKGYYVARIDGLVDVGGQGETVSLVQEREEERESWIVDFSPRGIDLDSFPFHTWRKLSRNTLIDDNKEMFLSGDRQGEKALRKAIGDYLHSARGVLCREDQIIVGAGSEYLLMLLNLLLDPAGSVAMENPSYSQAYRVITGLGRKVIPVKMDAQGMRPDALEETGAGTAYIMPSHQYPTGIVMPVRRRQELLAWAGRKAGRYLIEDDYDSEFRYKGKPVPALQGMDTGEKVIYLGTFSKSIAPAIRISYMVLPDPLLEEYRKKAGFYASTVSRIDQNILYRFLVDGFYERHLNRMRAIYRAKHDRLIGELKRLEKDFFIRGEYAGLHLLLTARDKRPEEVLVRQAKEKGIRVYGLSSWLIGSEEMPQEWKYTVALGYANLSEQEIEKGVRLLEQAWIV</sequence>
<dbReference type="Proteomes" id="UP000823900">
    <property type="component" value="Unassembled WGS sequence"/>
</dbReference>
<dbReference type="GO" id="GO:0003677">
    <property type="term" value="F:DNA binding"/>
    <property type="evidence" value="ECO:0007669"/>
    <property type="project" value="UniProtKB-KW"/>
</dbReference>
<dbReference type="PANTHER" id="PTHR46577">
    <property type="entry name" value="HTH-TYPE TRANSCRIPTIONAL REGULATORY PROTEIN GABR"/>
    <property type="match status" value="1"/>
</dbReference>
<dbReference type="PANTHER" id="PTHR46577:SF1">
    <property type="entry name" value="HTH-TYPE TRANSCRIPTIONAL REGULATORY PROTEIN GABR"/>
    <property type="match status" value="1"/>
</dbReference>
<evidence type="ECO:0000256" key="3">
    <source>
        <dbReference type="ARBA" id="ARBA00023015"/>
    </source>
</evidence>
<dbReference type="InterPro" id="IPR051446">
    <property type="entry name" value="HTH_trans_reg/aminotransferase"/>
</dbReference>
<dbReference type="InterPro" id="IPR004839">
    <property type="entry name" value="Aminotransferase_I/II_large"/>
</dbReference>
<dbReference type="InterPro" id="IPR036390">
    <property type="entry name" value="WH_DNA-bd_sf"/>
</dbReference>
<dbReference type="PROSITE" id="PS50949">
    <property type="entry name" value="HTH_GNTR"/>
    <property type="match status" value="1"/>
</dbReference>
<dbReference type="SMART" id="SM00345">
    <property type="entry name" value="HTH_GNTR"/>
    <property type="match status" value="1"/>
</dbReference>
<evidence type="ECO:0000256" key="5">
    <source>
        <dbReference type="ARBA" id="ARBA00023163"/>
    </source>
</evidence>
<reference evidence="7" key="1">
    <citation type="journal article" date="2021" name="PeerJ">
        <title>Extensive microbial diversity within the chicken gut microbiome revealed by metagenomics and culture.</title>
        <authorList>
            <person name="Gilroy R."/>
            <person name="Ravi A."/>
            <person name="Getino M."/>
            <person name="Pursley I."/>
            <person name="Horton D.L."/>
            <person name="Alikhan N.F."/>
            <person name="Baker D."/>
            <person name="Gharbi K."/>
            <person name="Hall N."/>
            <person name="Watson M."/>
            <person name="Adriaenssens E.M."/>
            <person name="Foster-Nyarko E."/>
            <person name="Jarju S."/>
            <person name="Secka A."/>
            <person name="Antonio M."/>
            <person name="Oren A."/>
            <person name="Chaudhuri R.R."/>
            <person name="La Ragione R."/>
            <person name="Hildebrand F."/>
            <person name="Pallen M.J."/>
        </authorList>
    </citation>
    <scope>NUCLEOTIDE SEQUENCE</scope>
    <source>
        <strain evidence="7">CHK178-16964</strain>
    </source>
</reference>
<dbReference type="SUPFAM" id="SSF53383">
    <property type="entry name" value="PLP-dependent transferases"/>
    <property type="match status" value="1"/>
</dbReference>
<dbReference type="Gene3D" id="1.10.10.10">
    <property type="entry name" value="Winged helix-like DNA-binding domain superfamily/Winged helix DNA-binding domain"/>
    <property type="match status" value="1"/>
</dbReference>
<proteinExistence type="inferred from homology"/>
<keyword evidence="5" id="KW-0804">Transcription</keyword>
<dbReference type="Pfam" id="PF00155">
    <property type="entry name" value="Aminotran_1_2"/>
    <property type="match status" value="1"/>
</dbReference>
<keyword evidence="4" id="KW-0238">DNA-binding</keyword>
<evidence type="ECO:0000313" key="8">
    <source>
        <dbReference type="Proteomes" id="UP000823900"/>
    </source>
</evidence>